<feature type="signal peptide" evidence="1">
    <location>
        <begin position="1"/>
        <end position="19"/>
    </location>
</feature>
<feature type="domain" description="Glutaminase A central" evidence="2">
    <location>
        <begin position="341"/>
        <end position="692"/>
    </location>
</feature>
<evidence type="ECO:0000259" key="3">
    <source>
        <dbReference type="Pfam" id="PF17168"/>
    </source>
</evidence>
<accession>A0A1L9RGU9</accession>
<dbReference type="Proteomes" id="UP000184383">
    <property type="component" value="Unassembled WGS sequence"/>
</dbReference>
<gene>
    <name evidence="4" type="ORF">ASPWEDRAFT_29303</name>
</gene>
<feature type="domain" description="Glutaminase A N-terminal" evidence="3">
    <location>
        <begin position="103"/>
        <end position="335"/>
    </location>
</feature>
<evidence type="ECO:0000313" key="4">
    <source>
        <dbReference type="EMBL" id="OJJ34134.1"/>
    </source>
</evidence>
<dbReference type="PANTHER" id="PTHR31987:SF1">
    <property type="entry name" value="GLUTAMINASE A"/>
    <property type="match status" value="1"/>
</dbReference>
<dbReference type="VEuPathDB" id="FungiDB:ASPWEDRAFT_29303"/>
<organism evidence="4 5">
    <name type="scientific">Aspergillus wentii DTO 134E9</name>
    <dbReference type="NCBI Taxonomy" id="1073089"/>
    <lineage>
        <taxon>Eukaryota</taxon>
        <taxon>Fungi</taxon>
        <taxon>Dikarya</taxon>
        <taxon>Ascomycota</taxon>
        <taxon>Pezizomycotina</taxon>
        <taxon>Eurotiomycetes</taxon>
        <taxon>Eurotiomycetidae</taxon>
        <taxon>Eurotiales</taxon>
        <taxon>Aspergillaceae</taxon>
        <taxon>Aspergillus</taxon>
        <taxon>Aspergillus subgen. Cremei</taxon>
    </lineage>
</organism>
<keyword evidence="1" id="KW-0732">Signal</keyword>
<protein>
    <recommendedName>
        <fullName evidence="6">Glutaminase A</fullName>
    </recommendedName>
</protein>
<evidence type="ECO:0000256" key="1">
    <source>
        <dbReference type="SAM" id="SignalP"/>
    </source>
</evidence>
<dbReference type="InterPro" id="IPR033433">
    <property type="entry name" value="GtaA_N"/>
</dbReference>
<evidence type="ECO:0008006" key="6">
    <source>
        <dbReference type="Google" id="ProtNLM"/>
    </source>
</evidence>
<dbReference type="Pfam" id="PF16335">
    <property type="entry name" value="GtaA_6_Hairpin"/>
    <property type="match status" value="1"/>
</dbReference>
<dbReference type="AlphaFoldDB" id="A0A1L9RGU9"/>
<evidence type="ECO:0000259" key="2">
    <source>
        <dbReference type="Pfam" id="PF16335"/>
    </source>
</evidence>
<dbReference type="GeneID" id="63749104"/>
<dbReference type="EMBL" id="KV878213">
    <property type="protein sequence ID" value="OJJ34134.1"/>
    <property type="molecule type" value="Genomic_DNA"/>
</dbReference>
<reference evidence="5" key="1">
    <citation type="journal article" date="2017" name="Genome Biol.">
        <title>Comparative genomics reveals high biological diversity and specific adaptations in the industrially and medically important fungal genus Aspergillus.</title>
        <authorList>
            <person name="de Vries R.P."/>
            <person name="Riley R."/>
            <person name="Wiebenga A."/>
            <person name="Aguilar-Osorio G."/>
            <person name="Amillis S."/>
            <person name="Uchima C.A."/>
            <person name="Anderluh G."/>
            <person name="Asadollahi M."/>
            <person name="Askin M."/>
            <person name="Barry K."/>
            <person name="Battaglia E."/>
            <person name="Bayram O."/>
            <person name="Benocci T."/>
            <person name="Braus-Stromeyer S.A."/>
            <person name="Caldana C."/>
            <person name="Canovas D."/>
            <person name="Cerqueira G.C."/>
            <person name="Chen F."/>
            <person name="Chen W."/>
            <person name="Choi C."/>
            <person name="Clum A."/>
            <person name="Dos Santos R.A."/>
            <person name="Damasio A.R."/>
            <person name="Diallinas G."/>
            <person name="Emri T."/>
            <person name="Fekete E."/>
            <person name="Flipphi M."/>
            <person name="Freyberg S."/>
            <person name="Gallo A."/>
            <person name="Gournas C."/>
            <person name="Habgood R."/>
            <person name="Hainaut M."/>
            <person name="Harispe M.L."/>
            <person name="Henrissat B."/>
            <person name="Hilden K.S."/>
            <person name="Hope R."/>
            <person name="Hossain A."/>
            <person name="Karabika E."/>
            <person name="Karaffa L."/>
            <person name="Karanyi Z."/>
            <person name="Krasevec N."/>
            <person name="Kuo A."/>
            <person name="Kusch H."/>
            <person name="LaButti K."/>
            <person name="Lagendijk E.L."/>
            <person name="Lapidus A."/>
            <person name="Levasseur A."/>
            <person name="Lindquist E."/>
            <person name="Lipzen A."/>
            <person name="Logrieco A.F."/>
            <person name="MacCabe A."/>
            <person name="Maekelae M.R."/>
            <person name="Malavazi I."/>
            <person name="Melin P."/>
            <person name="Meyer V."/>
            <person name="Mielnichuk N."/>
            <person name="Miskei M."/>
            <person name="Molnar A.P."/>
            <person name="Mule G."/>
            <person name="Ngan C.Y."/>
            <person name="Orejas M."/>
            <person name="Orosz E."/>
            <person name="Ouedraogo J.P."/>
            <person name="Overkamp K.M."/>
            <person name="Park H.-S."/>
            <person name="Perrone G."/>
            <person name="Piumi F."/>
            <person name="Punt P.J."/>
            <person name="Ram A.F."/>
            <person name="Ramon A."/>
            <person name="Rauscher S."/>
            <person name="Record E."/>
            <person name="Riano-Pachon D.M."/>
            <person name="Robert V."/>
            <person name="Roehrig J."/>
            <person name="Ruller R."/>
            <person name="Salamov A."/>
            <person name="Salih N.S."/>
            <person name="Samson R.A."/>
            <person name="Sandor E."/>
            <person name="Sanguinetti M."/>
            <person name="Schuetze T."/>
            <person name="Sepcic K."/>
            <person name="Shelest E."/>
            <person name="Sherlock G."/>
            <person name="Sophianopoulou V."/>
            <person name="Squina F.M."/>
            <person name="Sun H."/>
            <person name="Susca A."/>
            <person name="Todd R.B."/>
            <person name="Tsang A."/>
            <person name="Unkles S.E."/>
            <person name="van de Wiele N."/>
            <person name="van Rossen-Uffink D."/>
            <person name="Oliveira J.V."/>
            <person name="Vesth T.C."/>
            <person name="Visser J."/>
            <person name="Yu J.-H."/>
            <person name="Zhou M."/>
            <person name="Andersen M.R."/>
            <person name="Archer D.B."/>
            <person name="Baker S.E."/>
            <person name="Benoit I."/>
            <person name="Brakhage A.A."/>
            <person name="Braus G.H."/>
            <person name="Fischer R."/>
            <person name="Frisvad J.C."/>
            <person name="Goldman G.H."/>
            <person name="Houbraken J."/>
            <person name="Oakley B."/>
            <person name="Pocsi I."/>
            <person name="Scazzocchio C."/>
            <person name="Seiboth B."/>
            <person name="vanKuyk P.A."/>
            <person name="Wortman J."/>
            <person name="Dyer P.S."/>
            <person name="Grigoriev I.V."/>
        </authorList>
    </citation>
    <scope>NUCLEOTIDE SEQUENCE [LARGE SCALE GENOMIC DNA]</scope>
    <source>
        <strain evidence="5">DTO 134E9</strain>
    </source>
</reference>
<dbReference type="STRING" id="1073089.A0A1L9RGU9"/>
<sequence length="698" mass="76794">MNLLRFGLLFTSLVSLAVAESSFSPARPPALPLAVKSPYVSAWLTAGSDGGNGGYLPGEWPSFWPGQVLGWTGLIRVDGAVYTWMGNPGGTLVNQTAYEYTSTKSVFTLHVGNAVQMNVTFLSPITPNDFKRQSLPFSYVHVDVASLDGKSHDVQLYSDISAEWVSGDRNAVAQWDYGVTDGGIAYHKVYRQTQLLFSENRDQAEWGSWYWATNNADNLTYQSGSDSTVRGAFSKNGTLGDSEDKNYRAISSEWPVFGFAINLGSVGSSSASALFTIGLAQNDAIQYSGPSGTNAVPSLWKSYYNNDLDALDFFHGDYSESVSLSGDLDEQIAKDSVAAAGQDYLIITSLTVRQSFAATQLCGTQDNVYLFMKEISSNGNMNTVDVVFPAHPIFLYTNPELLRLVLKPYYELQESGLYPNSYAMHDIGSHYPNATGHPDGNDEAMPLEECGNMVIMALAYALKSKNTNYLEQHYDKLQQWTTYLVDDAIYPANQISTDDFAGALANQTNLALKGIIGIEAMSVIGNMTDHDDQAANNSRIAHDYIDRWQTLGIAHDANPPHTTLSYGSNDSHGLLYNLFADKELGLNLVPQSVYDMQSAFYLTVEEKYGVPLDTRHPYTKSKQNPFFCDWELFTAAVASTETRDMFVKKLATWINETPTNLALTDLYNTTNGDYPHITFIARPVMGGAFSLLLLDQGI</sequence>
<proteinExistence type="predicted"/>
<dbReference type="InterPro" id="IPR032514">
    <property type="entry name" value="GtaA_central"/>
</dbReference>
<dbReference type="Pfam" id="PF17168">
    <property type="entry name" value="DUF5127"/>
    <property type="match status" value="1"/>
</dbReference>
<name>A0A1L9RGU9_ASPWE</name>
<dbReference type="RefSeq" id="XP_040687810.1">
    <property type="nucleotide sequence ID" value="XM_040833256.1"/>
</dbReference>
<dbReference type="InterPro" id="IPR052743">
    <property type="entry name" value="Glutaminase_GtaA"/>
</dbReference>
<evidence type="ECO:0000313" key="5">
    <source>
        <dbReference type="Proteomes" id="UP000184383"/>
    </source>
</evidence>
<dbReference type="OrthoDB" id="431715at2759"/>
<dbReference type="PANTHER" id="PTHR31987">
    <property type="entry name" value="GLUTAMINASE A-RELATED"/>
    <property type="match status" value="1"/>
</dbReference>
<keyword evidence="5" id="KW-1185">Reference proteome</keyword>
<feature type="chain" id="PRO_5012860657" description="Glutaminase A" evidence="1">
    <location>
        <begin position="20"/>
        <end position="698"/>
    </location>
</feature>